<keyword evidence="1" id="KW-0812">Transmembrane</keyword>
<dbReference type="InterPro" id="IPR058058">
    <property type="entry name" value="CBU_0592-like"/>
</dbReference>
<dbReference type="EMBL" id="JASJOS010000001">
    <property type="protein sequence ID" value="MDJ1478916.1"/>
    <property type="molecule type" value="Genomic_DNA"/>
</dbReference>
<evidence type="ECO:0000313" key="4">
    <source>
        <dbReference type="Proteomes" id="UP001241110"/>
    </source>
</evidence>
<feature type="transmembrane region" description="Helical" evidence="1">
    <location>
        <begin position="62"/>
        <end position="80"/>
    </location>
</feature>
<gene>
    <name evidence="3" type="ORF">QNI16_00385</name>
</gene>
<feature type="transmembrane region" description="Helical" evidence="1">
    <location>
        <begin position="6"/>
        <end position="25"/>
    </location>
</feature>
<reference evidence="3" key="1">
    <citation type="submission" date="2023-05" db="EMBL/GenBank/DDBJ databases">
        <authorList>
            <person name="Zhang X."/>
        </authorList>
    </citation>
    <scope>NUCLEOTIDE SEQUENCE</scope>
    <source>
        <strain evidence="3">YF14B1</strain>
    </source>
</reference>
<protein>
    <recommendedName>
        <fullName evidence="2">CBU-0592-like domain-containing protein</fullName>
    </recommendedName>
</protein>
<evidence type="ECO:0000259" key="2">
    <source>
        <dbReference type="Pfam" id="PF26604"/>
    </source>
</evidence>
<keyword evidence="1" id="KW-1133">Transmembrane helix</keyword>
<dbReference type="Pfam" id="PF26604">
    <property type="entry name" value="CBU_0592"/>
    <property type="match status" value="1"/>
</dbReference>
<keyword evidence="1" id="KW-0472">Membrane</keyword>
<dbReference type="RefSeq" id="WP_313974691.1">
    <property type="nucleotide sequence ID" value="NZ_JASJOS010000001.1"/>
</dbReference>
<dbReference type="Proteomes" id="UP001241110">
    <property type="component" value="Unassembled WGS sequence"/>
</dbReference>
<evidence type="ECO:0000313" key="3">
    <source>
        <dbReference type="EMBL" id="MDJ1478916.1"/>
    </source>
</evidence>
<evidence type="ECO:0000256" key="1">
    <source>
        <dbReference type="SAM" id="Phobius"/>
    </source>
</evidence>
<feature type="transmembrane region" description="Helical" evidence="1">
    <location>
        <begin position="37"/>
        <end position="56"/>
    </location>
</feature>
<sequence>MTTTDLIVETVGWIGSALVVAAYFLNMSGKVDAQSSVYKWLNIVGSAGLIVLTLYHQAIPSAVVNIIWTVIGIAALIRTAKKHPKVDTEQL</sequence>
<feature type="domain" description="CBU-0592-like" evidence="2">
    <location>
        <begin position="9"/>
        <end position="82"/>
    </location>
</feature>
<accession>A0AAE3QL55</accession>
<comment type="caution">
    <text evidence="3">The sequence shown here is derived from an EMBL/GenBank/DDBJ whole genome shotgun (WGS) entry which is preliminary data.</text>
</comment>
<dbReference type="NCBIfam" id="NF047864">
    <property type="entry name" value="CBU_0592_membra"/>
    <property type="match status" value="1"/>
</dbReference>
<name>A0AAE3QL55_9BACT</name>
<organism evidence="3 4">
    <name type="scientific">Xanthocytophaga flava</name>
    <dbReference type="NCBI Taxonomy" id="3048013"/>
    <lineage>
        <taxon>Bacteria</taxon>
        <taxon>Pseudomonadati</taxon>
        <taxon>Bacteroidota</taxon>
        <taxon>Cytophagia</taxon>
        <taxon>Cytophagales</taxon>
        <taxon>Rhodocytophagaceae</taxon>
        <taxon>Xanthocytophaga</taxon>
    </lineage>
</organism>
<dbReference type="AlphaFoldDB" id="A0AAE3QL55"/>
<proteinExistence type="predicted"/>